<accession>S5DJ53</accession>
<proteinExistence type="predicted"/>
<dbReference type="EMBL" id="KC811110">
    <property type="protein sequence ID" value="AGQ18724.1"/>
    <property type="molecule type" value="Genomic_DNA"/>
</dbReference>
<protein>
    <submittedName>
        <fullName evidence="2">MedDCM-OCT-S24-C97-cds4</fullName>
    </submittedName>
</protein>
<keyword evidence="1" id="KW-1133">Transmembrane helix</keyword>
<evidence type="ECO:0000256" key="1">
    <source>
        <dbReference type="SAM" id="Phobius"/>
    </source>
</evidence>
<evidence type="ECO:0000313" key="2">
    <source>
        <dbReference type="EMBL" id="AGQ18724.1"/>
    </source>
</evidence>
<feature type="transmembrane region" description="Helical" evidence="1">
    <location>
        <begin position="3730"/>
        <end position="3749"/>
    </location>
</feature>
<dbReference type="SUPFAM" id="SSF63829">
    <property type="entry name" value="Calcium-dependent phosphotriesterase"/>
    <property type="match status" value="1"/>
</dbReference>
<keyword evidence="1" id="KW-0812">Transmembrane</keyword>
<sequence>MKINFLISYLRVKSYIYSSTFKNILKGITYTALFLIVLISSWAVPQEDAYASDNWDCNDAYARAYFYKLDWDYTSTNFTIDQYVATETTTIQRTTTTVDFSSTSNIAGNVKGINALAMSPTGVMYVTITSDGHGTHLFTISTTGTLTPLAHIADYTQVGDLDFYDGVNGYYGFSSGEYVVNANGNDQIYMAQAGFKHGYIYNVDTGGVTTFANPGMTTHINAADFSYIDNWDGKELATYNALANKVVLYDKDNNTITEVTPTNSAFSGVSATLASYTYKTPEGEIRFIIDDGLGNRFEVRRTGTNQYNVVAKGTTFTSDNTDGASCGPNAYDPFAPSFKTSLGVCASGYQQPALLITNNRQTTQYFDVDYRIAGGSWVNILNGTQISPGGQFSTSDAPAVYQGQTVEYRMRYNTSNPSSGTFYTVGDLLTGSGCGAYAAGTVDTAPGTCSGGSSTPTVTLTNTGTVNAYFDVQYKIGSSGTWITFIDGELVVSGTPETISMPSPVANAQTVYFQYIVADANPSATTGFTSAASRTIDCKTYTGTITATTNSTCNQDKVSYTVTVTNTGNTTMEFAVARRNTRGSSQFSWQDQNKPISAGGTYTFTTDVYHGVTPEFKMTYGTSYLVYYPTDLTNSSHVEGTFTSRSHGSHLKSGDSWIRWTASSAVDCNWWGNGGESTNSSSNYSLINQSTSQICDGSGNATIRLTVTNFNASNDSYGAFIDVEFSTDNVTWTEVVDGQAIADAQSLTFSSPVTISSSSTGYFRYRVAEANPTDSTANAAWAVFSKQANCVADFTQSASFSSCASVGRYSTLSVTNNEAQTLYFQAAPTKTSSTSYNSSNSSYIDWSAAIYFSVPAGETLTYDATTSPDMRKLYPDDTEGYMQWIVQGSYIENPDWSNTSGYPYKYTNQAYNDCTPSVTASYEVTACSSAGQTSTLILTNNESETVYFKVTPSKVGAGSSYTSSSGYLSTDTTTFSIAAGQTLTYTAGAKTYTNEADSYMHWRIQKSYTENPSWNSSIYEYQHLYSPSNGISRHHDCDLNINPAAQQHQYETKASNVVNSCVDNKQWMGWVLYNSNYGDINRTALWYAFEISLDNGSTWTKNDLFYKLYYTDSYNDNHAVTDSNVTGSLATDGYTAVQTTNYINQEQSNNKDYIYLSTRALSGSIMKIRYKVTYSADELASTDWIVFGNYNKTVEQRTTNCDPVITTTGWGTATTTTSTNDTYSGLVTIGECQNTLETGGFATATFTVTRPAGTQYYLYLAKTTDGGSNWTDIETNLAVGASYTDSSTVNHAGTVQYKFKFSYTSGNFTNSKLYYSAVKTVNCPTVGVNTATIGLGTCVSGGSKPSITVGNNGWASGYFHVQYSTDLGTTWNEAFYDASNGNAVIYKMLLPDEVKTFTIQDTVPQGTTIAMRYRYAATSPVTSGSFTNTGTLLVDCANDITSHSFSQLHAASTCYNNEQTIRINYSGNTTRANYLIYQIKVNDGAYSVERTATLMGTSGTSPINLFGTYGDGDTVTIKYHIEGTTGGSYYTAVEATPITIDCGVSVGDSSDDPIYFQTDYVSCSAYGPDKFELKVKRRSSVSSSSTYVHFQVEISHDGNSWKPFGHMQYSEQNNYWHSTTQNYGGFVGDEATYFGYWRPYYFNMTSQSVSGVILLDSSHEYQIRYRYYSSNTNHKNMQNFTGNYSTITVAADPDCDSNDVQPVTLTTTQLTCLENKGQVEFKFEDTTVTHMEPYNPSRLFYQYSTNGGVSWSKLANQTGQLTNFKTLNLPSVKVANGQSITIKWGYIRYHDFYSTSGSYQGYNRGSSYYGPGAGTTTEPPTEYAFIKGLSSTGLYYNRYDEGTNTSGSITGDFNANFMNHVMVNTTNVAVDCDPASDYSQTLTTCECDDLGATSTLSITNNDNYTSYYKVQYSLDGGITWQSATDSLESAFDISVTGGSTNTDLSKFVPDGKTITWRVKDTTNGGDFEGQVWEEVTASATVDCGCDGGSVEVNIGLGTCGNGNSTPVINLVPSSTDTAYFTIEYKRNSDTEWQAFKNAEIVSNGLTENHPLEVTVVHGGTIQVRYKVNKVLNNLNLEEWNYTDTKTINCPFTLVTGEAIYTSCAENYRAASFKVTNTSSSTAAAKFNVQYKILNSSTTVTEWTNSSIVGAVIAPGVSLVTTNTIQVQEGQKIEWRYESVKTAEAFTGVWTNDTTSDFVNCVIDVAVVNVMGSCDSGSKLSTLSLQNNESLNTIYFQVQYTIDNGVTWVLKNSNLAVAPGATDTTLNHSVPHTKNIIWRYKVTNTNNDYTGLTHTALAASATVDCPILDGTGSSSFGVCTSGERKSTFTFSNSSSANSPAYFYIQYNLSGDSSDWITKVSGTPVIAGTSATTYVMVPNGQTITWRYYPMSSATTPTSYITEATSEEVNCSLDTVITQTLDVCISNAAVSRYVLTNNTSTTVYYQVEYFIQGSSGYVVADTDLTLGAAGSSTQSSEFTQSVASGKFIRWRYKAATSLSGLVSATYVDHVQSATVNCETIDPSVTTSFGICYNSTKEVKFIIKNSADATTSALFKVQVNVNGTGWVDKSDITLGSNGQYPHTQIVQTGQTVQWRYKVGKTISDLPTEWTNDDLRTITCSSGEDITVTFDTTCDSNGYKTSKLNINNSSSGILYYKAEYSTDGGTNWTLSANQVQVNPGGATFLPESVSEGETITWRYKISQTGADFSTLNWTTTSTSDIVNCTGVNISTPYTSMGQCISGSKTSKFHYGTLSSSPAPAYYHIQYRIDGGTWTDKVNSSNGVVVGGVNTYTSQSVTSASSIEWRYKAAYSTSALTNVSFTNLPGGAIEVDCGTFISVVHQMGTCSNQTATSTLTLNNTGSTPMLVTVHSAINSGDWATEVSTVEITAGNQLVLEKSVINGQTISWKYKYAGTVTKLSSASETAFNSIPALDCDTEVINQVSLNNVLKACVAGSRISELTVTNNSSETVYVEAWYDIGSGWITKGTSAVINGTPKVLEAPGAPHGASVKWRYRLGLSSSLSGDFTTLTTLTVDCPQTSTVTQTLEACSNQTRDSKLSINNTGTITQYYKVEYSINNGGYQYMTTATVAAGQLDNSVYKNLTSGQYITWRYAPSTVQNDFSNASYIYLTRTATVDCTSANLTATQSSTCTPNGTTSTKNSTFTISNGSANSAQVQVESTTNNISWTSMGTQTITSSQPYVVNKVLTTNYIIYRYRIFNATTPNTWQQVVVMAPADCATTITPTTVSAYSTNECVNGSPTAKLTIINPNSTAVVVSYDISINGGAFQSVGNTSVTGSFVTSAYSVPANSSFQWRYKTSTETAYKFVSATAENCTQASSLSGYTEIGCEVDSNGSPVSPVAKLVVINTGAQSASIMYDYKLNNGQYQSGSVISVNANSSLTAVEIPIGSTDQIVFRYKSTSDTAYQFTPEKSGVDCGSTPDNPQMILTLDECSANVAKSTIEIRNLSNESKSFYVEYRIDDGPWTNYDLVTINPTSGTTRFLNITQNQKIQWRALDSSYTQFAIASPYQISNAETAICETTTTTTLPPVKYIFEPLVSTNRVCDEENGGAEFGVTVDNSRSNVRAEVLKKIWINQTLIAEETVTVGPGQTVDFSSIEVGENKIFTVALEVTNTENGKVQKMIKNKDADCIEEDDFGITDPINPLDLVREETGIDNIIDGSGDDEEKEDNGESINFLPGDDFVEFIYNEDAEDITTDPIEPTPPPAPGSPEFPRTGRNVGGLIISFGLLLVAGGAFLLRRAYRF</sequence>
<name>S5DJ53_9ACTN</name>
<feature type="transmembrane region" description="Helical" evidence="1">
    <location>
        <begin position="21"/>
        <end position="44"/>
    </location>
</feature>
<keyword evidence="1" id="KW-0472">Membrane</keyword>
<reference evidence="2" key="1">
    <citation type="journal article" date="2013" name="Sci. Rep.">
        <title>Metagenomics uncovers a new group of low GC and ultra-small marine Actinobacteria.</title>
        <authorList>
            <person name="Ghai R."/>
            <person name="Mizuno C.M."/>
            <person name="Picazo A."/>
            <person name="Camacho A."/>
            <person name="Rodriguez-Valera F."/>
        </authorList>
    </citation>
    <scope>NUCLEOTIDE SEQUENCE</scope>
</reference>
<organism evidence="2">
    <name type="scientific">Candidatus Actinomarina minuta</name>
    <dbReference type="NCBI Taxonomy" id="1389454"/>
    <lineage>
        <taxon>Bacteria</taxon>
        <taxon>Bacillati</taxon>
        <taxon>Actinomycetota</taxon>
        <taxon>Actinomycetes</taxon>
        <taxon>Candidatus Actinomarinidae</taxon>
        <taxon>Candidatus Actinomarinales</taxon>
        <taxon>Candidatus Actinomarineae</taxon>
        <taxon>Candidatus Actinomarinaceae</taxon>
        <taxon>Candidatus Actinomarina</taxon>
    </lineage>
</organism>